<name>A0A8S9J4H3_BRACR</name>
<sequence>MAGSAPEKKLNQVLEGHPGSKMMEEEYPEELRTPPVSLVALFGCSELHSSITNHLHSQQPPINALAFPDFSHLPLLLLAHRDHPHVINNPTSSSFRDPLSDSSVVPSGGILKRDWLLKHRTKVPALVAAFFPSNHISGDPTQWLQVCSNLDTLKSVIRPKNIKLVVVVVQSSPHEVISEDRLLALRKRAELDSKYVLFLNHSELPLSLPRIASAFSELALAYYREEARRFKSRIEKRSSTSLDLIVRYCFKVAVYAEFRRDWGEALKFYEDAYHSLHEMIGTSTRLPPIQRLVEIKTIAEQLHFKISTLLLHGGKLTEAVIWFHQHKSSYDKVVGSTEYIFLHWEWMSRQFLVFAELLETSSATVQNFSSLNQGTAEMPLTEFEFYPAYYFQLAAHYLQNKKSALELLLSMSVAAQQIGGSSESITPSVYVGQFSQLREKGEALTLHFITDEDYIRYAISEAKRFQDSFEIVAWLKKSYESFTNRKSRRMAAFCAFEIAREYFGLSDPSNAKFFFDIAANLYRQEGWVSLLWEVLGYLRECSRNLGALKDFVELSLEMVALPLTSCDDFGNLRDKTYGPGGPATVSRRESIHREVFTLMCRETELISSTEESGFKLASDSPLHLEIDLVSPLRPVLLASVAFHEQMIKPRALCSITLSLLSHLPLPVEIDHLEVQFNQSTCNFVVRKSQKPLVASRSSTVQSGSQVENEQSLVLVPNNWLRLTYAIKPEQSGKLECLSVLAKLGPRFTICSRAESPTAMEDSPVWKHENCVQSLPTKDPILAVFGQKATQVEEPEPQVDVSLGASGPALVGENFTMPIVVTSMGHAVHSGELKINLVDVGGGGLFSPREAEPFSLESHHVEICGIDGAEGNDESESETGNIKKIQQSFGLVSVPDLKEGESWSCKLEIKWHRAKPVMLFVSLGYLPQGNEANAQKVHIHKSLQIEGKMPLFITNRFMLPYRRDHLLLNRIKPAPDSEDMSSLPLNEKSVLVVSAKNCTEIALKLMCMSIELDDEQGKTSCLIQQGGGRGETSGSANLAPGEEFKKVFTVIPTMRTPKLSLGSVHMKWRRQGDYTEDACVSTKHKLPEVNVDASPLVMSLNCPPYAILGESFTYAITICNQTQLLQEAKFALADAQSFVLSGSHSNTVSVLPKSEHVFSYKLVPLTCEVISEDRLLALRKRAELDSKYVLFLNHSELPLSLPRIASAFSELALAYYREEARRIKSRIEKRSSTSLDLIVRYCFKVAVYAEFLRDWGEALKFYEDAYHSLHEMIGTSTRLPAIQRLVEIKTIAELLHFKISTLLLHGGKLTEAVIWFHQHKSSYDKVVGSTEYIFLHWEWMSRQFLVFAELLEASSATVQSFSSLNQGTAQIPLTEFEFYPAYYYQLAAHYLQNKKSALELLVSMSVAAQEIDGSSESITPSVYVGQFSQLREKGEVLTLHFITDEEYIRYAISEAKRFQDSFEIVAWLKKSYESFTNLKSRRMAAFCAFEIAREYFGLSDPSNAKFFFDITVNLYRQEGWVSLLWEVLGYLRECSRNLGVFKDFVELSLEMVALPVTSCDDFGNLRDKTYGPGGPATVSRRESIHREVFTLLCRETELISSTEESGFKFAIDSPLHLEIDLVSPLRPVLLASVAFHEQMIKPRSLCSITLSLLSHLPLPVEIDHLEVQFNQSTCNFVVRNSQKPLVASPSSTVQSDSQEENEPSLVLVPNNWLRLTYAIKPEKSGKLECLSVLAKLGTRFTISSRAESPAAMEDSPVWKHENYVQSLPTKDPILAVFGQKATQVEEPEPQVDVSLGASGPALVGENFTMPIVVTSKGHAVYSGELKINLVDVGGGGLFSPREAEPFSLESHHVEICGIDGAEGNDESESETGNIKKIQQSFGLVSVPNLKEGESWSCKLEIKWHRAKPVMLFVSLGYLPQGSEANAQKVHIHKSLQIEGKMPLVINNRFMLPYRRDHLLLNRIKPAPDSEDISSLPLNEKSVLVVSAKNCTEIALKLMCMSIELDDEQGKTSCLIQQGGGGGETSGSANLAPGEEFKKVFTVIPTMRTPKLSLGSVHLKWRRQGDYTEEACVSTKHKLPEVNVDASPLVMSLNCPPYAILGESFTYAITICNQTQLLQEAKFALADAQSFVLSGSHSNTVSVLPKSEHVLSYKLVPLTCGQQQLPKITLTSVRYSAEFQPSTIASSVFVFPSAPQANSTAK</sequence>
<evidence type="ECO:0000313" key="3">
    <source>
        <dbReference type="EMBL" id="KAF2577111.1"/>
    </source>
</evidence>
<evidence type="ECO:0000259" key="2">
    <source>
        <dbReference type="Pfam" id="PF11817"/>
    </source>
</evidence>
<organism evidence="3 4">
    <name type="scientific">Brassica cretica</name>
    <name type="common">Mustard</name>
    <dbReference type="NCBI Taxonomy" id="69181"/>
    <lineage>
        <taxon>Eukaryota</taxon>
        <taxon>Viridiplantae</taxon>
        <taxon>Streptophyta</taxon>
        <taxon>Embryophyta</taxon>
        <taxon>Tracheophyta</taxon>
        <taxon>Spermatophyta</taxon>
        <taxon>Magnoliopsida</taxon>
        <taxon>eudicotyledons</taxon>
        <taxon>Gunneridae</taxon>
        <taxon>Pentapetalae</taxon>
        <taxon>rosids</taxon>
        <taxon>malvids</taxon>
        <taxon>Brassicales</taxon>
        <taxon>Brassicaceae</taxon>
        <taxon>Brassiceae</taxon>
        <taxon>Brassica</taxon>
    </lineage>
</organism>
<dbReference type="PANTHER" id="PTHR14374">
    <property type="entry name" value="FOIE GRAS"/>
    <property type="match status" value="1"/>
</dbReference>
<proteinExistence type="predicted"/>
<evidence type="ECO:0000256" key="1">
    <source>
        <dbReference type="SAM" id="MobiDB-lite"/>
    </source>
</evidence>
<gene>
    <name evidence="3" type="ORF">F2Q68_00006972</name>
</gene>
<feature type="domain" description="Trafficking protein particle complex subunit 11" evidence="2">
    <location>
        <begin position="1283"/>
        <end position="1552"/>
    </location>
</feature>
<dbReference type="EMBL" id="QGKW02001660">
    <property type="protein sequence ID" value="KAF2577111.1"/>
    <property type="molecule type" value="Genomic_DNA"/>
</dbReference>
<comment type="caution">
    <text evidence="3">The sequence shown here is derived from an EMBL/GenBank/DDBJ whole genome shotgun (WGS) entry which is preliminary data.</text>
</comment>
<accession>A0A8S9J4H3</accession>
<feature type="region of interest" description="Disordered" evidence="1">
    <location>
        <begin position="1"/>
        <end position="20"/>
    </location>
</feature>
<protein>
    <recommendedName>
        <fullName evidence="2">Trafficking protein particle complex subunit 11 domain-containing protein</fullName>
    </recommendedName>
</protein>
<dbReference type="Pfam" id="PF11817">
    <property type="entry name" value="Foie-gras_1"/>
    <property type="match status" value="2"/>
</dbReference>
<feature type="domain" description="Trafficking protein particle complex subunit 11" evidence="2">
    <location>
        <begin position="291"/>
        <end position="560"/>
    </location>
</feature>
<dbReference type="PANTHER" id="PTHR14374:SF0">
    <property type="entry name" value="TRAFFICKING PROTEIN PARTICLE COMPLEX SUBUNIT 11"/>
    <property type="match status" value="1"/>
</dbReference>
<reference evidence="3" key="1">
    <citation type="submission" date="2019-12" db="EMBL/GenBank/DDBJ databases">
        <title>Genome sequencing and annotation of Brassica cretica.</title>
        <authorList>
            <person name="Studholme D.J."/>
            <person name="Sarris P.F."/>
        </authorList>
    </citation>
    <scope>NUCLEOTIDE SEQUENCE</scope>
    <source>
        <strain evidence="3">PFS-001/15</strain>
        <tissue evidence="3">Leaf</tissue>
    </source>
</reference>
<feature type="compositionally biased region" description="Basic and acidic residues" evidence="1">
    <location>
        <begin position="1"/>
        <end position="10"/>
    </location>
</feature>
<dbReference type="InterPro" id="IPR021773">
    <property type="entry name" value="TPC11"/>
</dbReference>
<dbReference type="Proteomes" id="UP000712281">
    <property type="component" value="Unassembled WGS sequence"/>
</dbReference>
<evidence type="ECO:0000313" key="4">
    <source>
        <dbReference type="Proteomes" id="UP000712281"/>
    </source>
</evidence>